<dbReference type="Gene3D" id="2.40.50.100">
    <property type="match status" value="1"/>
</dbReference>
<dbReference type="Pfam" id="PF25963">
    <property type="entry name" value="Beta-barrel_AAEA"/>
    <property type="match status" value="1"/>
</dbReference>
<proteinExistence type="predicted"/>
<dbReference type="InterPro" id="IPR050393">
    <property type="entry name" value="MFP_Efflux_Pump"/>
</dbReference>
<keyword evidence="4" id="KW-0614">Plasmid</keyword>
<dbReference type="InterPro" id="IPR058634">
    <property type="entry name" value="AaeA-lik-b-barrel"/>
</dbReference>
<dbReference type="RefSeq" id="WP_342312495.1">
    <property type="nucleotide sequence ID" value="NZ_CP150851.1"/>
</dbReference>
<dbReference type="Proteomes" id="UP001484179">
    <property type="component" value="Plasmid unnamed"/>
</dbReference>
<dbReference type="InterPro" id="IPR058625">
    <property type="entry name" value="MdtA-like_BSH"/>
</dbReference>
<geneLocation type="plasmid" evidence="4 5">
    <name>unnamed</name>
</geneLocation>
<feature type="domain" description="Multidrug resistance protein MdtA-like barrel-sandwich hybrid" evidence="2">
    <location>
        <begin position="47"/>
        <end position="238"/>
    </location>
</feature>
<gene>
    <name evidence="4" type="primary">mdtN</name>
    <name evidence="4" type="ORF">WN985_33550</name>
</gene>
<evidence type="ECO:0000313" key="4">
    <source>
        <dbReference type="EMBL" id="WZW59283.1"/>
    </source>
</evidence>
<feature type="domain" description="p-hydroxybenzoic acid efflux pump subunit AaeA-like beta-barrel" evidence="3">
    <location>
        <begin position="244"/>
        <end position="336"/>
    </location>
</feature>
<accession>A0ABZ3BVQ7</accession>
<dbReference type="NCBIfam" id="NF007785">
    <property type="entry name" value="PRK10476.1"/>
    <property type="match status" value="1"/>
</dbReference>
<dbReference type="Pfam" id="PF25917">
    <property type="entry name" value="BSH_RND"/>
    <property type="match status" value="1"/>
</dbReference>
<dbReference type="SUPFAM" id="SSF111369">
    <property type="entry name" value="HlyD-like secretion proteins"/>
    <property type="match status" value="2"/>
</dbReference>
<keyword evidence="1" id="KW-0472">Membrane</keyword>
<keyword evidence="1" id="KW-1133">Transmembrane helix</keyword>
<dbReference type="Gene3D" id="1.10.287.470">
    <property type="entry name" value="Helix hairpin bin"/>
    <property type="match status" value="1"/>
</dbReference>
<evidence type="ECO:0000313" key="5">
    <source>
        <dbReference type="Proteomes" id="UP001484179"/>
    </source>
</evidence>
<sequence>MSDASSASRKKSLPALLVAAALVLLGVVLWLIDRAPSTDDAYVYADTINVVPEVNGRIVEMPVRDNQQVKRGDLLFRIDPRPYQDALNQARARLDTLDKQIALTQRSVNAQQYNAESVKAAVERSRAQANQATDTLRRIEPLLAHGYTSAEDVDRARTAQRAAQAELNAAMLQARQASAAVSGVDALVAQRAEVNAQIAIAELNLEFTEVRAPFDGRVAALRTTLGQFASALKPVFTLIDTRHWYVIANFRETDLKGVRAGIPATVYLMSDTGRRFAGKVDSVSYGVLPDDGGVVLEGLPRVQRSINWVHVSQRFPVKIAVENPDPALFRVGTSAVAALRRDDAHDASR</sequence>
<dbReference type="PANTHER" id="PTHR30367:SF1">
    <property type="entry name" value="MULTIDRUG RESISTANCE PROTEIN MDTN"/>
    <property type="match status" value="1"/>
</dbReference>
<keyword evidence="1" id="KW-0812">Transmembrane</keyword>
<feature type="transmembrane region" description="Helical" evidence="1">
    <location>
        <begin position="12"/>
        <end position="32"/>
    </location>
</feature>
<dbReference type="PANTHER" id="PTHR30367">
    <property type="entry name" value="P-HYDROXYBENZOIC ACID EFFLUX PUMP SUBUNIT AAEA-RELATED"/>
    <property type="match status" value="1"/>
</dbReference>
<dbReference type="EMBL" id="CP150851">
    <property type="protein sequence ID" value="WZW59283.1"/>
    <property type="molecule type" value="Genomic_DNA"/>
</dbReference>
<evidence type="ECO:0000259" key="3">
    <source>
        <dbReference type="Pfam" id="PF25963"/>
    </source>
</evidence>
<evidence type="ECO:0000259" key="2">
    <source>
        <dbReference type="Pfam" id="PF25917"/>
    </source>
</evidence>
<name>A0ABZ3BVQ7_BURPY</name>
<dbReference type="Gene3D" id="2.40.30.170">
    <property type="match status" value="1"/>
</dbReference>
<evidence type="ECO:0000256" key="1">
    <source>
        <dbReference type="SAM" id="Phobius"/>
    </source>
</evidence>
<organism evidence="4 5">
    <name type="scientific">Burkholderia pyrrocinia</name>
    <name type="common">Pseudomonas pyrrocinia</name>
    <dbReference type="NCBI Taxonomy" id="60550"/>
    <lineage>
        <taxon>Bacteria</taxon>
        <taxon>Pseudomonadati</taxon>
        <taxon>Pseudomonadota</taxon>
        <taxon>Betaproteobacteria</taxon>
        <taxon>Burkholderiales</taxon>
        <taxon>Burkholderiaceae</taxon>
        <taxon>Burkholderia</taxon>
        <taxon>Burkholderia cepacia complex</taxon>
    </lineage>
</organism>
<keyword evidence="5" id="KW-1185">Reference proteome</keyword>
<reference evidence="4 5" key="1">
    <citation type="submission" date="2024-04" db="EMBL/GenBank/DDBJ databases">
        <title>Biological Control Activity of Plant Growth Promoting Rhizobacteria Burkholderia pyrrocinia BX1 against Tobacco black shank Introduction Tobacco black shank (TBS) caused by the oomycete Phytophthora. nicotianae (P. nicotianae) has become a destructive soil.</title>
        <authorList>
            <person name="Liu X."/>
            <person name="Shu C."/>
        </authorList>
    </citation>
    <scope>NUCLEOTIDE SEQUENCE [LARGE SCALE GENOMIC DNA]</scope>
    <source>
        <strain evidence="4 5">BX1</strain>
        <plasmid evidence="4 5">unnamed</plasmid>
    </source>
</reference>
<protein>
    <submittedName>
        <fullName evidence="4">Multidrug transporter subunit MdtN</fullName>
    </submittedName>
</protein>